<sequence>MEEQQLNELQKVRREKLTQLKEQGIEPYGKKNPPKNVTEEINCNFEEFEGKPVSLSGRVMAKRGHGKAGFLNIRDFKGEIQVYGRKDRLNENYPLFSTLDIGDFIYVEGEVFKTKRGEVSIKADKVQMLSKSLQPLPEKWHGLKDVELRYRQRYVDLIVNPDVKEVFIKRSRIIKEIRSYLDNLNYYEVETPMMQTIAGGTSARPFSTYHNTLEQELFMRIAPELFLKRLVVGGFEKVYELNRNFRNEGISTKHNPEFTMLELYQAHADYTDMMEITENMIAEVAQKVLGTTQITYQGQEIDLTPPWRRATMLELVEEYTNIDFSTLDEEESKQIAKEKGVAIDEGVWTWGKIVNYFFEEHVEEHLIQPTFVYGHPKDISPLAKAQSEDERLTERFEGFVFARELCNAFSELNDPIDQRQRFEQQMEEKAAGDDEAHEMDEDFVNALEFGMPPTGGLGIGIDRLVMLLTDSPSIRDVILFPTLKDKNL</sequence>
<dbReference type="GO" id="GO:0004824">
    <property type="term" value="F:lysine-tRNA ligase activity"/>
    <property type="evidence" value="ECO:0007669"/>
    <property type="project" value="UniProtKB-UniRule"/>
</dbReference>
<keyword evidence="9 13" id="KW-0460">Magnesium</keyword>
<reference evidence="16" key="2">
    <citation type="submission" date="2024-06" db="EMBL/GenBank/DDBJ databases">
        <authorList>
            <person name="Petrova K.O."/>
            <person name="Toshchakov S.V."/>
            <person name="Boltjanskaja Y.V."/>
            <person name="Kevbrin V."/>
        </authorList>
    </citation>
    <scope>NUCLEOTIDE SEQUENCE</scope>
    <source>
        <strain evidence="16">Z-910T</strain>
    </source>
</reference>
<evidence type="ECO:0000256" key="5">
    <source>
        <dbReference type="ARBA" id="ARBA00022598"/>
    </source>
</evidence>
<comment type="catalytic activity">
    <reaction evidence="12 13 14">
        <text>tRNA(Lys) + L-lysine + ATP = L-lysyl-tRNA(Lys) + AMP + diphosphate</text>
        <dbReference type="Rhea" id="RHEA:20792"/>
        <dbReference type="Rhea" id="RHEA-COMP:9696"/>
        <dbReference type="Rhea" id="RHEA-COMP:9697"/>
        <dbReference type="ChEBI" id="CHEBI:30616"/>
        <dbReference type="ChEBI" id="CHEBI:32551"/>
        <dbReference type="ChEBI" id="CHEBI:33019"/>
        <dbReference type="ChEBI" id="CHEBI:78442"/>
        <dbReference type="ChEBI" id="CHEBI:78529"/>
        <dbReference type="ChEBI" id="CHEBI:456215"/>
        <dbReference type="EC" id="6.1.1.6"/>
    </reaction>
</comment>
<keyword evidence="10 13" id="KW-0648">Protein biosynthesis</keyword>
<evidence type="ECO:0000313" key="16">
    <source>
        <dbReference type="EMBL" id="XBX75022.1"/>
    </source>
</evidence>
<feature type="binding site" evidence="13">
    <location>
        <position position="404"/>
    </location>
    <ligand>
        <name>Mg(2+)</name>
        <dbReference type="ChEBI" id="CHEBI:18420"/>
        <label>2</label>
    </ligand>
</feature>
<reference evidence="16" key="1">
    <citation type="journal article" date="2013" name="Extremophiles">
        <title>Proteinivorax tanatarense gen. nov., sp. nov., an anaerobic, haloalkaliphilic, proteolytic bacterium isolated from a decaying algal bloom, and proposal of Proteinivoraceae fam. nov.</title>
        <authorList>
            <person name="Kevbrin V."/>
            <person name="Boltyanskaya Y."/>
            <person name="Zhilina T."/>
            <person name="Kolganova T."/>
            <person name="Lavrentjeva E."/>
            <person name="Kuznetsov B."/>
        </authorList>
    </citation>
    <scope>NUCLEOTIDE SEQUENCE</scope>
    <source>
        <strain evidence="16">Z-910T</strain>
    </source>
</reference>
<keyword evidence="11 13" id="KW-0030">Aminoacyl-tRNA synthetase</keyword>
<dbReference type="SUPFAM" id="SSF55681">
    <property type="entry name" value="Class II aaRS and biotin synthetases"/>
    <property type="match status" value="1"/>
</dbReference>
<evidence type="ECO:0000259" key="15">
    <source>
        <dbReference type="PROSITE" id="PS50862"/>
    </source>
</evidence>
<keyword evidence="4 13" id="KW-0963">Cytoplasm</keyword>
<comment type="subunit">
    <text evidence="3 13">Homodimer.</text>
</comment>
<dbReference type="InterPro" id="IPR004364">
    <property type="entry name" value="Aa-tRNA-synt_II"/>
</dbReference>
<dbReference type="Gene3D" id="3.30.930.10">
    <property type="entry name" value="Bira Bifunctional Protein, Domain 2"/>
    <property type="match status" value="1"/>
</dbReference>
<dbReference type="SUPFAM" id="SSF50249">
    <property type="entry name" value="Nucleic acid-binding proteins"/>
    <property type="match status" value="1"/>
</dbReference>
<dbReference type="Gene3D" id="2.40.50.140">
    <property type="entry name" value="Nucleic acid-binding proteins"/>
    <property type="match status" value="1"/>
</dbReference>
<dbReference type="FunFam" id="2.40.50.140:FF:000024">
    <property type="entry name" value="Lysine--tRNA ligase"/>
    <property type="match status" value="1"/>
</dbReference>
<proteinExistence type="inferred from homology"/>
<keyword evidence="5 13" id="KW-0436">Ligase</keyword>
<comment type="subcellular location">
    <subcellularLocation>
        <location evidence="1 13">Cytoplasm</location>
    </subcellularLocation>
</comment>
<evidence type="ECO:0000256" key="13">
    <source>
        <dbReference type="HAMAP-Rule" id="MF_00252"/>
    </source>
</evidence>
<evidence type="ECO:0000256" key="9">
    <source>
        <dbReference type="ARBA" id="ARBA00022842"/>
    </source>
</evidence>
<keyword evidence="8 13" id="KW-0067">ATP-binding</keyword>
<evidence type="ECO:0000256" key="2">
    <source>
        <dbReference type="ARBA" id="ARBA00008226"/>
    </source>
</evidence>
<dbReference type="GO" id="GO:0000287">
    <property type="term" value="F:magnesium ion binding"/>
    <property type="evidence" value="ECO:0007669"/>
    <property type="project" value="UniProtKB-UniRule"/>
</dbReference>
<evidence type="ECO:0000256" key="6">
    <source>
        <dbReference type="ARBA" id="ARBA00022723"/>
    </source>
</evidence>
<evidence type="ECO:0000256" key="11">
    <source>
        <dbReference type="ARBA" id="ARBA00023146"/>
    </source>
</evidence>
<dbReference type="NCBIfam" id="NF001756">
    <property type="entry name" value="PRK00484.1"/>
    <property type="match status" value="1"/>
</dbReference>
<accession>A0AAU7VLT6</accession>
<dbReference type="GO" id="GO:0006430">
    <property type="term" value="P:lysyl-tRNA aminoacylation"/>
    <property type="evidence" value="ECO:0007669"/>
    <property type="project" value="UniProtKB-UniRule"/>
</dbReference>
<dbReference type="EC" id="6.1.1.6" evidence="13"/>
<dbReference type="HAMAP" id="MF_00252">
    <property type="entry name" value="Lys_tRNA_synth_class2"/>
    <property type="match status" value="1"/>
</dbReference>
<dbReference type="GO" id="GO:0005524">
    <property type="term" value="F:ATP binding"/>
    <property type="evidence" value="ECO:0007669"/>
    <property type="project" value="UniProtKB-UniRule"/>
</dbReference>
<dbReference type="PANTHER" id="PTHR42918:SF15">
    <property type="entry name" value="LYSINE--TRNA LIGASE, CHLOROPLASTIC_MITOCHONDRIAL"/>
    <property type="match status" value="1"/>
</dbReference>
<comment type="cofactor">
    <cofactor evidence="13 14">
        <name>Mg(2+)</name>
        <dbReference type="ChEBI" id="CHEBI:18420"/>
    </cofactor>
    <text evidence="13 14">Binds 3 Mg(2+) ions per subunit.</text>
</comment>
<evidence type="ECO:0000256" key="7">
    <source>
        <dbReference type="ARBA" id="ARBA00022741"/>
    </source>
</evidence>
<dbReference type="GO" id="GO:0000049">
    <property type="term" value="F:tRNA binding"/>
    <property type="evidence" value="ECO:0007669"/>
    <property type="project" value="TreeGrafter"/>
</dbReference>
<dbReference type="AlphaFoldDB" id="A0AAU7VLT6"/>
<dbReference type="GO" id="GO:0016740">
    <property type="term" value="F:transferase activity"/>
    <property type="evidence" value="ECO:0007669"/>
    <property type="project" value="UniProtKB-ARBA"/>
</dbReference>
<dbReference type="RefSeq" id="WP_350343769.1">
    <property type="nucleotide sequence ID" value="NZ_CP158367.1"/>
</dbReference>
<evidence type="ECO:0000256" key="14">
    <source>
        <dbReference type="RuleBase" id="RU000336"/>
    </source>
</evidence>
<dbReference type="InterPro" id="IPR004365">
    <property type="entry name" value="NA-bd_OB_tRNA"/>
</dbReference>
<evidence type="ECO:0000256" key="12">
    <source>
        <dbReference type="ARBA" id="ARBA00048573"/>
    </source>
</evidence>
<evidence type="ECO:0000256" key="8">
    <source>
        <dbReference type="ARBA" id="ARBA00022840"/>
    </source>
</evidence>
<dbReference type="InterPro" id="IPR044136">
    <property type="entry name" value="Lys-tRNA-ligase_II_N"/>
</dbReference>
<dbReference type="FunFam" id="3.30.930.10:FF:000001">
    <property type="entry name" value="Lysine--tRNA ligase"/>
    <property type="match status" value="1"/>
</dbReference>
<dbReference type="Pfam" id="PF01336">
    <property type="entry name" value="tRNA_anti-codon"/>
    <property type="match status" value="1"/>
</dbReference>
<keyword evidence="7 13" id="KW-0547">Nucleotide-binding</keyword>
<comment type="similarity">
    <text evidence="2 13">Belongs to the class-II aminoacyl-tRNA synthetase family.</text>
</comment>
<gene>
    <name evidence="13 16" type="primary">lysS</name>
    <name evidence="16" type="ORF">PRVXT_000116</name>
</gene>
<protein>
    <recommendedName>
        <fullName evidence="13">Lysine--tRNA ligase</fullName>
        <ecNumber evidence="13">6.1.1.6</ecNumber>
    </recommendedName>
    <alternativeName>
        <fullName evidence="13">Lysyl-tRNA synthetase</fullName>
        <shortName evidence="13">LysRS</shortName>
    </alternativeName>
</protein>
<feature type="binding site" evidence="13">
    <location>
        <position position="404"/>
    </location>
    <ligand>
        <name>Mg(2+)</name>
        <dbReference type="ChEBI" id="CHEBI:18420"/>
        <label>1</label>
    </ligand>
</feature>
<name>A0AAU7VLT6_9FIRM</name>
<dbReference type="NCBIfam" id="TIGR00499">
    <property type="entry name" value="lysS_bact"/>
    <property type="match status" value="1"/>
</dbReference>
<dbReference type="PRINTS" id="PR00982">
    <property type="entry name" value="TRNASYNTHLYS"/>
</dbReference>
<dbReference type="InterPro" id="IPR002313">
    <property type="entry name" value="Lys-tRNA-ligase_II"/>
</dbReference>
<dbReference type="Pfam" id="PF00152">
    <property type="entry name" value="tRNA-synt_2"/>
    <property type="match status" value="1"/>
</dbReference>
<feature type="domain" description="Aminoacyl-transfer RNA synthetases class-II family profile" evidence="15">
    <location>
        <begin position="170"/>
        <end position="481"/>
    </location>
</feature>
<dbReference type="GO" id="GO:0140096">
    <property type="term" value="F:catalytic activity, acting on a protein"/>
    <property type="evidence" value="ECO:0007669"/>
    <property type="project" value="UniProtKB-ARBA"/>
</dbReference>
<dbReference type="InterPro" id="IPR006195">
    <property type="entry name" value="aa-tRNA-synth_II"/>
</dbReference>
<dbReference type="InterPro" id="IPR012340">
    <property type="entry name" value="NA-bd_OB-fold"/>
</dbReference>
<dbReference type="CDD" id="cd00775">
    <property type="entry name" value="LysRS_core"/>
    <property type="match status" value="1"/>
</dbReference>
<dbReference type="CDD" id="cd04322">
    <property type="entry name" value="LysRS_N"/>
    <property type="match status" value="1"/>
</dbReference>
<dbReference type="EMBL" id="CP158367">
    <property type="protein sequence ID" value="XBX75022.1"/>
    <property type="molecule type" value="Genomic_DNA"/>
</dbReference>
<evidence type="ECO:0000256" key="3">
    <source>
        <dbReference type="ARBA" id="ARBA00011738"/>
    </source>
</evidence>
<dbReference type="InterPro" id="IPR018149">
    <property type="entry name" value="Lys-tRNA-synth_II_C"/>
</dbReference>
<dbReference type="PANTHER" id="PTHR42918">
    <property type="entry name" value="LYSYL-TRNA SYNTHETASE"/>
    <property type="match status" value="1"/>
</dbReference>
<dbReference type="InterPro" id="IPR045864">
    <property type="entry name" value="aa-tRNA-synth_II/BPL/LPL"/>
</dbReference>
<evidence type="ECO:0000256" key="4">
    <source>
        <dbReference type="ARBA" id="ARBA00022490"/>
    </source>
</evidence>
<dbReference type="GO" id="GO:0005829">
    <property type="term" value="C:cytosol"/>
    <property type="evidence" value="ECO:0007669"/>
    <property type="project" value="TreeGrafter"/>
</dbReference>
<dbReference type="PROSITE" id="PS50862">
    <property type="entry name" value="AA_TRNA_LIGASE_II"/>
    <property type="match status" value="1"/>
</dbReference>
<keyword evidence="6 13" id="KW-0479">Metal-binding</keyword>
<organism evidence="16">
    <name type="scientific">Proteinivorax tanatarense</name>
    <dbReference type="NCBI Taxonomy" id="1260629"/>
    <lineage>
        <taxon>Bacteria</taxon>
        <taxon>Bacillati</taxon>
        <taxon>Bacillota</taxon>
        <taxon>Clostridia</taxon>
        <taxon>Eubacteriales</taxon>
        <taxon>Proteinivoracaceae</taxon>
        <taxon>Proteinivorax</taxon>
    </lineage>
</organism>
<evidence type="ECO:0000256" key="10">
    <source>
        <dbReference type="ARBA" id="ARBA00022917"/>
    </source>
</evidence>
<evidence type="ECO:0000256" key="1">
    <source>
        <dbReference type="ARBA" id="ARBA00004496"/>
    </source>
</evidence>
<feature type="binding site" evidence="13">
    <location>
        <position position="397"/>
    </location>
    <ligand>
        <name>Mg(2+)</name>
        <dbReference type="ChEBI" id="CHEBI:18420"/>
        <label>1</label>
    </ligand>
</feature>